<gene>
    <name evidence="12" type="ORF">FA046_05425</name>
</gene>
<dbReference type="SUPFAM" id="SSF47384">
    <property type="entry name" value="Homodimeric domain of signal transducing histidine kinase"/>
    <property type="match status" value="1"/>
</dbReference>
<dbReference type="PRINTS" id="PR00344">
    <property type="entry name" value="BCTRLSENSOR"/>
</dbReference>
<keyword evidence="9" id="KW-0812">Transmembrane</keyword>
<dbReference type="InterPro" id="IPR007891">
    <property type="entry name" value="CHASE3"/>
</dbReference>
<evidence type="ECO:0000256" key="5">
    <source>
        <dbReference type="ARBA" id="ARBA00022777"/>
    </source>
</evidence>
<comment type="catalytic activity">
    <reaction evidence="1">
        <text>ATP + protein L-histidine = ADP + protein N-phospho-L-histidine.</text>
        <dbReference type="EC" id="2.7.13.3"/>
    </reaction>
</comment>
<dbReference type="CDD" id="cd19410">
    <property type="entry name" value="HK9-like_sensor"/>
    <property type="match status" value="1"/>
</dbReference>
<dbReference type="Pfam" id="PF05227">
    <property type="entry name" value="CHASE3"/>
    <property type="match status" value="1"/>
</dbReference>
<dbReference type="FunFam" id="3.30.565.10:FF:000010">
    <property type="entry name" value="Sensor histidine kinase RcsC"/>
    <property type="match status" value="1"/>
</dbReference>
<dbReference type="SMART" id="SM00388">
    <property type="entry name" value="HisKA"/>
    <property type="match status" value="1"/>
</dbReference>
<keyword evidence="5" id="KW-0418">Kinase</keyword>
<dbReference type="InterPro" id="IPR003661">
    <property type="entry name" value="HisK_dim/P_dom"/>
</dbReference>
<dbReference type="InterPro" id="IPR004358">
    <property type="entry name" value="Sig_transdc_His_kin-like_C"/>
</dbReference>
<keyword evidence="8" id="KW-0175">Coiled coil</keyword>
<dbReference type="SMART" id="SM00387">
    <property type="entry name" value="HATPase_c"/>
    <property type="match status" value="1"/>
</dbReference>
<keyword evidence="13" id="KW-1185">Reference proteome</keyword>
<evidence type="ECO:0000259" key="11">
    <source>
        <dbReference type="PROSITE" id="PS50110"/>
    </source>
</evidence>
<keyword evidence="6" id="KW-0902">Two-component regulatory system</keyword>
<evidence type="ECO:0000256" key="9">
    <source>
        <dbReference type="SAM" id="Phobius"/>
    </source>
</evidence>
<dbReference type="OrthoDB" id="9811889at2"/>
<dbReference type="CDD" id="cd06225">
    <property type="entry name" value="HAMP"/>
    <property type="match status" value="1"/>
</dbReference>
<feature type="domain" description="Response regulatory" evidence="11">
    <location>
        <begin position="1068"/>
        <end position="1185"/>
    </location>
</feature>
<dbReference type="PANTHER" id="PTHR45339">
    <property type="entry name" value="HYBRID SIGNAL TRANSDUCTION HISTIDINE KINASE J"/>
    <property type="match status" value="1"/>
</dbReference>
<feature type="transmembrane region" description="Helical" evidence="9">
    <location>
        <begin position="176"/>
        <end position="198"/>
    </location>
</feature>
<evidence type="ECO:0000259" key="10">
    <source>
        <dbReference type="PROSITE" id="PS50109"/>
    </source>
</evidence>
<feature type="modified residue" description="4-aspartylphosphate" evidence="7">
    <location>
        <position position="849"/>
    </location>
</feature>
<dbReference type="InterPro" id="IPR036097">
    <property type="entry name" value="HisK_dim/P_sf"/>
</dbReference>
<dbReference type="InterPro" id="IPR029016">
    <property type="entry name" value="GAF-like_dom_sf"/>
</dbReference>
<dbReference type="InterPro" id="IPR011006">
    <property type="entry name" value="CheY-like_superfamily"/>
</dbReference>
<dbReference type="AlphaFoldDB" id="A0A4U1C049"/>
<evidence type="ECO:0000256" key="4">
    <source>
        <dbReference type="ARBA" id="ARBA00022679"/>
    </source>
</evidence>
<dbReference type="SMART" id="SM00065">
    <property type="entry name" value="GAF"/>
    <property type="match status" value="1"/>
</dbReference>
<dbReference type="Pfam" id="PF00072">
    <property type="entry name" value="Response_reg"/>
    <property type="match status" value="3"/>
</dbReference>
<dbReference type="PANTHER" id="PTHR45339:SF1">
    <property type="entry name" value="HYBRID SIGNAL TRANSDUCTION HISTIDINE KINASE J"/>
    <property type="match status" value="1"/>
</dbReference>
<evidence type="ECO:0000256" key="8">
    <source>
        <dbReference type="SAM" id="Coils"/>
    </source>
</evidence>
<dbReference type="Pfam" id="PF13185">
    <property type="entry name" value="GAF_2"/>
    <property type="match status" value="1"/>
</dbReference>
<feature type="coiled-coil region" evidence="8">
    <location>
        <begin position="432"/>
        <end position="508"/>
    </location>
</feature>
<dbReference type="CDD" id="cd00156">
    <property type="entry name" value="REC"/>
    <property type="match status" value="1"/>
</dbReference>
<dbReference type="Pfam" id="PF02518">
    <property type="entry name" value="HATPase_c"/>
    <property type="match status" value="1"/>
</dbReference>
<evidence type="ECO:0000256" key="1">
    <source>
        <dbReference type="ARBA" id="ARBA00000085"/>
    </source>
</evidence>
<name>A0A4U1C049_9SPHI</name>
<evidence type="ECO:0000256" key="7">
    <source>
        <dbReference type="PROSITE-ProRule" id="PRU00169"/>
    </source>
</evidence>
<evidence type="ECO:0000256" key="6">
    <source>
        <dbReference type="ARBA" id="ARBA00023012"/>
    </source>
</evidence>
<feature type="domain" description="Response regulatory" evidence="11">
    <location>
        <begin position="800"/>
        <end position="913"/>
    </location>
</feature>
<dbReference type="Pfam" id="PF00512">
    <property type="entry name" value="HisKA"/>
    <property type="match status" value="1"/>
</dbReference>
<feature type="modified residue" description="4-aspartylphosphate" evidence="7">
    <location>
        <position position="1118"/>
    </location>
</feature>
<keyword evidence="3 7" id="KW-0597">Phosphoprotein</keyword>
<feature type="domain" description="Response regulatory" evidence="11">
    <location>
        <begin position="922"/>
        <end position="1038"/>
    </location>
</feature>
<dbReference type="InterPro" id="IPR005467">
    <property type="entry name" value="His_kinase_dom"/>
</dbReference>
<dbReference type="PROSITE" id="PS50110">
    <property type="entry name" value="RESPONSE_REGULATORY"/>
    <property type="match status" value="3"/>
</dbReference>
<proteinExistence type="predicted"/>
<dbReference type="EC" id="2.7.13.3" evidence="2"/>
<feature type="modified residue" description="4-aspartylphosphate" evidence="7">
    <location>
        <position position="971"/>
    </location>
</feature>
<dbReference type="CDD" id="cd16922">
    <property type="entry name" value="HATPase_EvgS-ArcB-TorS-like"/>
    <property type="match status" value="1"/>
</dbReference>
<dbReference type="InterPro" id="IPR003594">
    <property type="entry name" value="HATPase_dom"/>
</dbReference>
<dbReference type="Gene3D" id="3.30.565.10">
    <property type="entry name" value="Histidine kinase-like ATPase, C-terminal domain"/>
    <property type="match status" value="1"/>
</dbReference>
<dbReference type="GO" id="GO:0000155">
    <property type="term" value="F:phosphorelay sensor kinase activity"/>
    <property type="evidence" value="ECO:0007669"/>
    <property type="project" value="InterPro"/>
</dbReference>
<evidence type="ECO:0000313" key="12">
    <source>
        <dbReference type="EMBL" id="TKB98561.1"/>
    </source>
</evidence>
<organism evidence="12 13">
    <name type="scientific">Pedobacter cryophilus</name>
    <dbReference type="NCBI Taxonomy" id="2571271"/>
    <lineage>
        <taxon>Bacteria</taxon>
        <taxon>Pseudomonadati</taxon>
        <taxon>Bacteroidota</taxon>
        <taxon>Sphingobacteriia</taxon>
        <taxon>Sphingobacteriales</taxon>
        <taxon>Sphingobacteriaceae</taxon>
        <taxon>Pedobacter</taxon>
    </lineage>
</organism>
<dbReference type="CDD" id="cd00082">
    <property type="entry name" value="HisKA"/>
    <property type="match status" value="1"/>
</dbReference>
<keyword evidence="9" id="KW-0472">Membrane</keyword>
<dbReference type="InterPro" id="IPR036890">
    <property type="entry name" value="HATPase_C_sf"/>
</dbReference>
<dbReference type="Gene3D" id="1.10.287.130">
    <property type="match status" value="1"/>
</dbReference>
<protein>
    <recommendedName>
        <fullName evidence="2">histidine kinase</fullName>
        <ecNumber evidence="2">2.7.13.3</ecNumber>
    </recommendedName>
</protein>
<dbReference type="SUPFAM" id="SSF55781">
    <property type="entry name" value="GAF domain-like"/>
    <property type="match status" value="1"/>
</dbReference>
<dbReference type="SUPFAM" id="SSF55874">
    <property type="entry name" value="ATPase domain of HSP90 chaperone/DNA topoisomerase II/histidine kinase"/>
    <property type="match status" value="1"/>
</dbReference>
<feature type="domain" description="Histidine kinase" evidence="10">
    <location>
        <begin position="532"/>
        <end position="750"/>
    </location>
</feature>
<dbReference type="InterPro" id="IPR001789">
    <property type="entry name" value="Sig_transdc_resp-reg_receiver"/>
</dbReference>
<keyword evidence="9" id="KW-1133">Transmembrane helix</keyword>
<accession>A0A4U1C049</accession>
<dbReference type="SMART" id="SM00448">
    <property type="entry name" value="REC"/>
    <property type="match status" value="3"/>
</dbReference>
<evidence type="ECO:0000256" key="3">
    <source>
        <dbReference type="ARBA" id="ARBA00022553"/>
    </source>
</evidence>
<dbReference type="SUPFAM" id="SSF52172">
    <property type="entry name" value="CheY-like"/>
    <property type="match status" value="3"/>
</dbReference>
<evidence type="ECO:0000256" key="2">
    <source>
        <dbReference type="ARBA" id="ARBA00012438"/>
    </source>
</evidence>
<dbReference type="Proteomes" id="UP000308181">
    <property type="component" value="Unassembled WGS sequence"/>
</dbReference>
<dbReference type="Gene3D" id="3.40.50.2300">
    <property type="match status" value="3"/>
</dbReference>
<sequence length="1188" mass="133158">MNSNFLKNLQLSLSLSFILLIASSAAALLSIKGLVENQDLVGHTEKVLRSLENVMSSLKDAENGQRGYVITSDQRFLAPYLKSKTELPDLLASLKEITSDNPIQEKNWIELNTIINSRTGILDRNLDRKLKNQSVSLQDMLNGQLEMDKCKFLIDNMTQIEETLFKSRSQEAKQSATYTSILIFVFTIISLLSALIFYRKIRSDFKMREELKNELLTKDYETSESILAIEDIAIKIAKGNYSDRIKRDDLGILSKISVSLNLMAESLETSFNKINDDEWMQKGLAIINDKLVGNKNIKEIAGESLNYLIEYGQCNNGAIYIYNEGKLELKASYGKEEYMKNSFDEGEGIIGQVFTSKKLKLIENLTEENYGLSFSGGKIKLDSLLIIPITYEKNTVGVIELGSTSKFNEIDLSFHDCASTTIGAAIISASFRKHNQNLLEQTQAQTEELQSQHTELEALNFELEVQTQKLQASEEELKVQQEELMESNQELEERSKLLEEKNQLIIDRNIVIQEKAEELALSTKYKSEFLANMSHELRTPLNSILLLSRLTAENLEGNLNEDQIESAKVIQSSGNGLLALIDEILDLSKIEAGKMDMHYEVAALKTVVDELSGMFNPIVNQKNISLVFTIDEHADTIGTDITRLGQILKNLLSNAIKFTSEGKVSLHISEKDNQISFNVTDTGIGISKDKQKLIFEAFQQEDGSTRRKFGGTGLGLSISRELVKLLGGFITLESEPGKGSTFIVTLPKFTTQQATILVEDNNKIEEQKEAISPPDYSNIVTTIPADVADDRLNISPNDKVILIVEDDIFFAKTLITYANKENYKAIVVVRGDLALPAALEYKPSAILLDIQLPVMDGWMVMDALKANTKTRHIPVHIMSSLQAKKESLLKGAVDFIDKPFAFEQLGSIFTKIENALNKDPKKVLIVEENPQHATALSYYLSNFNISTEIKNSVADSAKALQEQDVDCVILDMGISDSKTFETLEIIRKNKGLENLPIIVFTGKNISKIEEQKIKKYADTIVVKTANTYQRILDEVGLFLHLVSEDSTEKSEKTLRKLGVLSEVIKNKTVLIADDDVRNIFAISKVLEKYQMNMISAIDGKEALIKLENNPNIDVVLMDIMMPQMDGYETIQAIRKNAKYAKLPIIAVTSKAMMGDREKCIKAGASDYISKPVDLDQLLSLLRVWLYQN</sequence>
<keyword evidence="4" id="KW-0808">Transferase</keyword>
<dbReference type="EMBL" id="SWBP01000002">
    <property type="protein sequence ID" value="TKB98561.1"/>
    <property type="molecule type" value="Genomic_DNA"/>
</dbReference>
<dbReference type="RefSeq" id="WP_136825377.1">
    <property type="nucleotide sequence ID" value="NZ_SWBP01000002.1"/>
</dbReference>
<dbReference type="PROSITE" id="PS50109">
    <property type="entry name" value="HIS_KIN"/>
    <property type="match status" value="1"/>
</dbReference>
<reference evidence="12 13" key="1">
    <citation type="submission" date="2019-04" db="EMBL/GenBank/DDBJ databases">
        <title>Pedobacter sp. AR-3-17 sp. nov., isolated from Arctic soil.</title>
        <authorList>
            <person name="Dahal R.H."/>
            <person name="Kim D.-U."/>
        </authorList>
    </citation>
    <scope>NUCLEOTIDE SEQUENCE [LARGE SCALE GENOMIC DNA]</scope>
    <source>
        <strain evidence="12 13">AR-3-17</strain>
    </source>
</reference>
<dbReference type="CDD" id="cd17546">
    <property type="entry name" value="REC_hyHK_CKI1_RcsC-like"/>
    <property type="match status" value="1"/>
</dbReference>
<dbReference type="InterPro" id="IPR003018">
    <property type="entry name" value="GAF"/>
</dbReference>
<dbReference type="Gene3D" id="3.30.450.40">
    <property type="match status" value="1"/>
</dbReference>
<evidence type="ECO:0000313" key="13">
    <source>
        <dbReference type="Proteomes" id="UP000308181"/>
    </source>
</evidence>
<comment type="caution">
    <text evidence="12">The sequence shown here is derived from an EMBL/GenBank/DDBJ whole genome shotgun (WGS) entry which is preliminary data.</text>
</comment>